<keyword evidence="1" id="KW-0472">Membrane</keyword>
<keyword evidence="3" id="KW-1185">Reference proteome</keyword>
<evidence type="ECO:0000256" key="1">
    <source>
        <dbReference type="SAM" id="Phobius"/>
    </source>
</evidence>
<evidence type="ECO:0000313" key="2">
    <source>
        <dbReference type="EMBL" id="MFC0391350.1"/>
    </source>
</evidence>
<protein>
    <submittedName>
        <fullName evidence="2">Uncharacterized protein</fullName>
    </submittedName>
</protein>
<comment type="caution">
    <text evidence="2">The sequence shown here is derived from an EMBL/GenBank/DDBJ whole genome shotgun (WGS) entry which is preliminary data.</text>
</comment>
<dbReference type="RefSeq" id="WP_256555253.1">
    <property type="nucleotide sequence ID" value="NZ_JANHOF010000004.1"/>
</dbReference>
<keyword evidence="1" id="KW-0812">Transmembrane</keyword>
<sequence length="45" mass="5073">MAVWGYVWYALFLCWGISLGFAAFFEGKMTKTFGHRVINGVGSPR</sequence>
<gene>
    <name evidence="2" type="ORF">ACFFJ8_08170</name>
</gene>
<reference evidence="2 3" key="1">
    <citation type="submission" date="2024-09" db="EMBL/GenBank/DDBJ databases">
        <authorList>
            <person name="Sun Q."/>
            <person name="Mori K."/>
        </authorList>
    </citation>
    <scope>NUCLEOTIDE SEQUENCE [LARGE SCALE GENOMIC DNA]</scope>
    <source>
        <strain evidence="2 3">CCM 4839</strain>
    </source>
</reference>
<feature type="transmembrane region" description="Helical" evidence="1">
    <location>
        <begin position="6"/>
        <end position="25"/>
    </location>
</feature>
<name>A0ABV6J656_9BACL</name>
<proteinExistence type="predicted"/>
<accession>A0ABV6J656</accession>
<organism evidence="2 3">
    <name type="scientific">Paenibacillus mendelii</name>
    <dbReference type="NCBI Taxonomy" id="206163"/>
    <lineage>
        <taxon>Bacteria</taxon>
        <taxon>Bacillati</taxon>
        <taxon>Bacillota</taxon>
        <taxon>Bacilli</taxon>
        <taxon>Bacillales</taxon>
        <taxon>Paenibacillaceae</taxon>
        <taxon>Paenibacillus</taxon>
    </lineage>
</organism>
<keyword evidence="1" id="KW-1133">Transmembrane helix</keyword>
<dbReference type="Proteomes" id="UP001589818">
    <property type="component" value="Unassembled WGS sequence"/>
</dbReference>
<dbReference type="EMBL" id="JBHLVF010000010">
    <property type="protein sequence ID" value="MFC0391350.1"/>
    <property type="molecule type" value="Genomic_DNA"/>
</dbReference>
<evidence type="ECO:0000313" key="3">
    <source>
        <dbReference type="Proteomes" id="UP001589818"/>
    </source>
</evidence>